<feature type="domain" description="Calponin-homology (CH)" evidence="6">
    <location>
        <begin position="766"/>
        <end position="919"/>
    </location>
</feature>
<dbReference type="GO" id="GO:0005516">
    <property type="term" value="F:calmodulin binding"/>
    <property type="evidence" value="ECO:0007669"/>
    <property type="project" value="UniProtKB-KW"/>
</dbReference>
<gene>
    <name evidence="7" type="ORF">JKP88DRAFT_262393</name>
</gene>
<evidence type="ECO:0000313" key="8">
    <source>
        <dbReference type="Proteomes" id="UP000664859"/>
    </source>
</evidence>
<dbReference type="EMBL" id="JAFCMP010000090">
    <property type="protein sequence ID" value="KAG5187235.1"/>
    <property type="molecule type" value="Genomic_DNA"/>
</dbReference>
<organism evidence="7 8">
    <name type="scientific">Tribonema minus</name>
    <dbReference type="NCBI Taxonomy" id="303371"/>
    <lineage>
        <taxon>Eukaryota</taxon>
        <taxon>Sar</taxon>
        <taxon>Stramenopiles</taxon>
        <taxon>Ochrophyta</taxon>
        <taxon>PX clade</taxon>
        <taxon>Xanthophyceae</taxon>
        <taxon>Tribonematales</taxon>
        <taxon>Tribonemataceae</taxon>
        <taxon>Tribonema</taxon>
    </lineage>
</organism>
<dbReference type="Pfam" id="PF00307">
    <property type="entry name" value="CH"/>
    <property type="match status" value="2"/>
</dbReference>
<keyword evidence="2" id="KW-0963">Cytoplasm</keyword>
<accession>A0A835Z978</accession>
<dbReference type="GO" id="GO:0007051">
    <property type="term" value="P:spindle organization"/>
    <property type="evidence" value="ECO:0007669"/>
    <property type="project" value="TreeGrafter"/>
</dbReference>
<keyword evidence="4" id="KW-0112">Calmodulin-binding</keyword>
<dbReference type="GO" id="GO:0005737">
    <property type="term" value="C:cytoplasm"/>
    <property type="evidence" value="ECO:0007669"/>
    <property type="project" value="UniProtKB-SubCell"/>
</dbReference>
<keyword evidence="8" id="KW-1185">Reference proteome</keyword>
<dbReference type="InterPro" id="IPR051185">
    <property type="entry name" value="ASPM"/>
</dbReference>
<dbReference type="Gene3D" id="1.10.418.10">
    <property type="entry name" value="Calponin-like domain"/>
    <property type="match status" value="2"/>
</dbReference>
<reference evidence="7" key="1">
    <citation type="submission" date="2021-02" db="EMBL/GenBank/DDBJ databases">
        <title>First Annotated Genome of the Yellow-green Alga Tribonema minus.</title>
        <authorList>
            <person name="Mahan K.M."/>
        </authorList>
    </citation>
    <scope>NUCLEOTIDE SEQUENCE</scope>
    <source>
        <strain evidence="7">UTEX B ZZ1240</strain>
    </source>
</reference>
<name>A0A835Z978_9STRA</name>
<feature type="region of interest" description="Disordered" evidence="5">
    <location>
        <begin position="263"/>
        <end position="333"/>
    </location>
</feature>
<protein>
    <recommendedName>
        <fullName evidence="6">Calponin-homology (CH) domain-containing protein</fullName>
    </recommendedName>
</protein>
<dbReference type="PROSITE" id="PS50021">
    <property type="entry name" value="CH"/>
    <property type="match status" value="2"/>
</dbReference>
<dbReference type="SUPFAM" id="SSF47576">
    <property type="entry name" value="Calponin-homology domain, CH-domain"/>
    <property type="match status" value="1"/>
</dbReference>
<dbReference type="PROSITE" id="PS50096">
    <property type="entry name" value="IQ"/>
    <property type="match status" value="6"/>
</dbReference>
<dbReference type="SMART" id="SM00015">
    <property type="entry name" value="IQ"/>
    <property type="match status" value="13"/>
</dbReference>
<sequence length="1810" mass="198975">MHQDGEWYDGQANQHYHYQYSNMQHPDGNMGMGYAVGQNKLRFPGAEPHRSGDADEMAVGQFTACNQHVKSLSVVTISAECMMPSQQQQELGGKGEMATLVMNPFLNSEPVDLGSVRVGLVRSLPLCIELPPDGSQPSSRLVLVRSSSQQTSQLEIPEFSEESLVLQRGEHLMTQLRWRPTAPGKFAATLQFRMDGIYHLQLKVLGEALPKPTKRRSRFGMTPYAYGGDPSDAVVILGKRCAPEDEAADKENAAARRQHMLQWSRATTHTLRPHKGTTTGGTGRSRSGSTLDQKRLAAAGESGGGGGGSCTQLQLSQPVRKRRRSGGAAVSAGAASAEEALARKSRQDQQWADKQAQSFTAWLNFVLVPDAQEWQASQGADGTASTGGSVSTAGARSPFKEVLAVRGQAQARYRAALLHHGTELTAIRSTIADKVAEGTLALRGDRVLHADVGLSHAMAVLLLCYNPCWLRLGLETVTGSEINMPTGGIRRLKRCQAVLRTFIEERIIKDPAIKAQFAPNSRIPSGEAESRYCVDLARHTLQHVLALVLLLDRAKTLEIMEGTPCLFLREAEVKTSEGIIKGLCQFMRGEGDVVKHLKKLGYKVSHVQRYVDEYDFTVTSLKTDLRDGVRLVRLAELLTQGTGKPVGQLTSQLRVPPVDRTQKMHNTGLAVARLVEDGALPLGTHEIGEAAKDIVDGHQGRTIGLLWAVISRYKLSSLVDVQALTREITAVVRVQRKRQQLGLPTLHDGPRLCLPSAEAIGLSGHGDLQQALAVWAQAVCHGYGVPIHNFTTSFADGRALCLLVHHYHPCLLPLWRIVKTTNSLQHRATADDAPTEVLSPGSGNNNTWMLALEASQVTERDCKAALQRERQNVALFSKCVKALGGVPLMLPIFDSTDCPDERTIVAAIAYLASRLLASSAEIRATQTIQRTYRAHLKSTGREELVYKPTAVIGGRLVVRRRLSLQGSEASGTMLLLSDKQQRAAATAVIQQWWRGLDRNVSTPRTAAAVTLQRWWRLAVIVLPYRLALAHAREAAIRVAQWWRGACRRRAFLAVRAAAVTVQAFVRCALQRQWYLALVEQHRAIVRLQAIWRGALQQHEYQRARRSIMALQAAARGMLARRTTHVLRTARKQAKAQEAARVEAAAATSLQRWARKTLQWLREREAQRIAQEERKVAIARVSKWATAVVSRQRVERHIAVLAAKAAAAAQAAAEVEVAAVRVQSAIRVVAARRQLAALRVSQRELQRQERLQVQAAVKLQSAARSRACKRQLSQLRQQLLAKTAAATVLQQWWRHHVAIINASRLAAAVQLEQWWRGLRACAQAAAIADDLRAQRQLAMKAAAAVVLQRGWRRRAAYKQARAVTAALQEEKLARELARHAKLAALLQQGSARIIQRCIRTVAARAALARKQRAAASVLGAWAVKVLARQRLYAALRAHRATIRKRGALQLQCWCRRRIAVVRAQQVRQQHAASAVLQSAVRMWSAQKSFKAALRSVVCVQALARMQSARKRFICSVSAAVAVQTAVRRWLACEQLAARRAAAFEAANRRAVWSLCVLQRTWRHRREAARSAVLLQARARGFLARQRAGPAVAAARAKVQTANAFARNNPGETLGARVANALAIMARGTMLTKVARACKTLELSTRYSPVSCMVVAEDQNAPTVLYNLIRSLNRSPPHQRILKFTLETLRNIARHNRRLCGLIAAPPGAATVLLDVMQMYRDNPELFLLATRLFTCMVAQIPAFAMAGSEQQASDRLASIEIQLRSKARAEEKRSKSGANATNMGATNSLKAVHALAAALLGSDAEDTAPRA</sequence>
<dbReference type="GO" id="GO:0000922">
    <property type="term" value="C:spindle pole"/>
    <property type="evidence" value="ECO:0007669"/>
    <property type="project" value="TreeGrafter"/>
</dbReference>
<evidence type="ECO:0000313" key="7">
    <source>
        <dbReference type="EMBL" id="KAG5187235.1"/>
    </source>
</evidence>
<proteinExistence type="predicted"/>
<feature type="domain" description="Calponin-homology (CH)" evidence="6">
    <location>
        <begin position="587"/>
        <end position="714"/>
    </location>
</feature>
<evidence type="ECO:0000256" key="2">
    <source>
        <dbReference type="ARBA" id="ARBA00022490"/>
    </source>
</evidence>
<dbReference type="GO" id="GO:0051295">
    <property type="term" value="P:establishment of meiotic spindle localization"/>
    <property type="evidence" value="ECO:0007669"/>
    <property type="project" value="TreeGrafter"/>
</dbReference>
<evidence type="ECO:0000256" key="1">
    <source>
        <dbReference type="ARBA" id="ARBA00004496"/>
    </source>
</evidence>
<evidence type="ECO:0000256" key="4">
    <source>
        <dbReference type="ARBA" id="ARBA00022860"/>
    </source>
</evidence>
<dbReference type="GO" id="GO:0000278">
    <property type="term" value="P:mitotic cell cycle"/>
    <property type="evidence" value="ECO:0007669"/>
    <property type="project" value="TreeGrafter"/>
</dbReference>
<evidence type="ECO:0000256" key="5">
    <source>
        <dbReference type="SAM" id="MobiDB-lite"/>
    </source>
</evidence>
<dbReference type="SMART" id="SM00033">
    <property type="entry name" value="CH"/>
    <property type="match status" value="2"/>
</dbReference>
<dbReference type="OrthoDB" id="2148418at2759"/>
<dbReference type="CDD" id="cd21223">
    <property type="entry name" value="CH_ASPM_rpt1"/>
    <property type="match status" value="1"/>
</dbReference>
<dbReference type="PANTHER" id="PTHR22706:SF1">
    <property type="entry name" value="ASSEMBLY FACTOR FOR SPINDLE MICROTUBULES"/>
    <property type="match status" value="1"/>
</dbReference>
<dbReference type="Proteomes" id="UP000664859">
    <property type="component" value="Unassembled WGS sequence"/>
</dbReference>
<dbReference type="InterPro" id="IPR000048">
    <property type="entry name" value="IQ_motif_EF-hand-BS"/>
</dbReference>
<dbReference type="Gene3D" id="1.20.5.190">
    <property type="match status" value="1"/>
</dbReference>
<dbReference type="CDD" id="cd21224">
    <property type="entry name" value="CH_ASPM_rpt2"/>
    <property type="match status" value="1"/>
</dbReference>
<comment type="caution">
    <text evidence="7">The sequence shown here is derived from an EMBL/GenBank/DDBJ whole genome shotgun (WGS) entry which is preliminary data.</text>
</comment>
<evidence type="ECO:0000256" key="3">
    <source>
        <dbReference type="ARBA" id="ARBA00022737"/>
    </source>
</evidence>
<feature type="compositionally biased region" description="Low complexity" evidence="5">
    <location>
        <begin position="284"/>
        <end position="300"/>
    </location>
</feature>
<dbReference type="InterPro" id="IPR036872">
    <property type="entry name" value="CH_dom_sf"/>
</dbReference>
<comment type="subcellular location">
    <subcellularLocation>
        <location evidence="1">Cytoplasm</location>
    </subcellularLocation>
</comment>
<dbReference type="InterPro" id="IPR001715">
    <property type="entry name" value="CH_dom"/>
</dbReference>
<keyword evidence="3" id="KW-0677">Repeat</keyword>
<evidence type="ECO:0000259" key="6">
    <source>
        <dbReference type="PROSITE" id="PS50021"/>
    </source>
</evidence>
<dbReference type="PANTHER" id="PTHR22706">
    <property type="entry name" value="ASSEMBLY FACTOR FOR SPINDLE MICROTUBULES"/>
    <property type="match status" value="1"/>
</dbReference>